<comment type="similarity">
    <text evidence="2">Belongs to the class-III pyridine nucleotide-disulfide oxidoreductase family.</text>
</comment>
<dbReference type="GeneID" id="41602822"/>
<dbReference type="PRINTS" id="PR00411">
    <property type="entry name" value="PNDRDTASEI"/>
</dbReference>
<sequence length="494" mass="53724">MGSRLATQSAVDVDIQKATGAKGRPQEAVFAQNPEKGDPLRVVIIGGGACGMAVATKVRRQSDFDIIVLSRDSHTAYSHCGIPFVLGREIENFEKLIVKPLDFFQKNRIDVRLNECASSIDLDPKIVRTGKGVYPFDKLVIATGSLPFVPRISSANILPYGVFTLRSLKDGILFERALETANRVCIIGAGTLGIECAVALAKRGIKPFLISRSKNLVSKQLDPDISVIIREHLENIGIEVITGATVTFPENFWKEKILFLEDRKLPADLVLFTSGVRPETSIAMDAGIKIGKSGGIIVNERLQVKVGEEFLPYVYAGGECVEVTDLITGEPRLSQLGTTARHMADIIANNITGKHAVLRPLADPWVAVAGDLQFGAVGITSKEAESHGIKVVTGFSRGRTRASYYPGRKDLYIKLLFKDEILVGAQLVGGEGIKERIDALSLAIRKKATIRDLLDLETCYVPPLSMLVDPLKPAVKAAIRSIKEEEKKKKMAAG</sequence>
<evidence type="ECO:0000256" key="1">
    <source>
        <dbReference type="ARBA" id="ARBA00001974"/>
    </source>
</evidence>
<reference evidence="7 8" key="1">
    <citation type="submission" date="2014-07" db="EMBL/GenBank/DDBJ databases">
        <title>Methanogenic archaea and the global carbon cycle.</title>
        <authorList>
            <person name="Henriksen J.R."/>
            <person name="Luke J."/>
            <person name="Reinhart S."/>
            <person name="Benedict M.N."/>
            <person name="Youngblut N.D."/>
            <person name="Metcalf M.E."/>
            <person name="Whitaker R.J."/>
            <person name="Metcalf W.W."/>
        </authorList>
    </citation>
    <scope>NUCLEOTIDE SEQUENCE [LARGE SCALE GENOMIC DNA]</scope>
    <source>
        <strain evidence="8">ATCC 43570 / DSM 1825 / OCM 12 / VKM B-1830 / TM-1</strain>
    </source>
</reference>
<name>A0A0E3KPY7_METTT</name>
<accession>A0A0E3KPY7</accession>
<evidence type="ECO:0000256" key="3">
    <source>
        <dbReference type="ARBA" id="ARBA00022630"/>
    </source>
</evidence>
<dbReference type="Pfam" id="PF02852">
    <property type="entry name" value="Pyr_redox_dim"/>
    <property type="match status" value="1"/>
</dbReference>
<feature type="domain" description="Pyridine nucleotide-disulphide oxidoreductase dimerisation" evidence="5">
    <location>
        <begin position="370"/>
        <end position="465"/>
    </location>
</feature>
<dbReference type="Pfam" id="PF07992">
    <property type="entry name" value="Pyr_redox_2"/>
    <property type="match status" value="1"/>
</dbReference>
<feature type="domain" description="FAD/NAD(P)-binding" evidence="6">
    <location>
        <begin position="41"/>
        <end position="328"/>
    </location>
</feature>
<keyword evidence="3" id="KW-0285">Flavoprotein</keyword>
<dbReference type="AlphaFoldDB" id="A0A0E3KPY7"/>
<dbReference type="PANTHER" id="PTHR43429:SF3">
    <property type="entry name" value="NITRITE REDUCTASE [NAD(P)H]"/>
    <property type="match status" value="1"/>
</dbReference>
<dbReference type="Proteomes" id="UP000066529">
    <property type="component" value="Chromosome"/>
</dbReference>
<protein>
    <submittedName>
        <fullName evidence="7">Coenzyme A disulfide reductase</fullName>
    </submittedName>
</protein>
<dbReference type="OrthoDB" id="27922at2157"/>
<dbReference type="Gene3D" id="3.50.50.60">
    <property type="entry name" value="FAD/NAD(P)-binding domain"/>
    <property type="match status" value="2"/>
</dbReference>
<dbReference type="InterPro" id="IPR004099">
    <property type="entry name" value="Pyr_nucl-diS_OxRdtase_dimer"/>
</dbReference>
<dbReference type="InterPro" id="IPR016156">
    <property type="entry name" value="FAD/NAD-linked_Rdtase_dimer_sf"/>
</dbReference>
<organism evidence="7 8">
    <name type="scientific">Methanosarcina thermophila (strain ATCC 43570 / DSM 1825 / OCM 12 / VKM B-1830 / TM-1)</name>
    <dbReference type="NCBI Taxonomy" id="523844"/>
    <lineage>
        <taxon>Archaea</taxon>
        <taxon>Methanobacteriati</taxon>
        <taxon>Methanobacteriota</taxon>
        <taxon>Stenosarchaea group</taxon>
        <taxon>Methanomicrobia</taxon>
        <taxon>Methanosarcinales</taxon>
        <taxon>Methanosarcinaceae</taxon>
        <taxon>Methanosarcina</taxon>
    </lineage>
</organism>
<dbReference type="SUPFAM" id="SSF51905">
    <property type="entry name" value="FAD/NAD(P)-binding domain"/>
    <property type="match status" value="2"/>
</dbReference>
<dbReference type="InterPro" id="IPR036188">
    <property type="entry name" value="FAD/NAD-bd_sf"/>
</dbReference>
<evidence type="ECO:0000259" key="5">
    <source>
        <dbReference type="Pfam" id="PF02852"/>
    </source>
</evidence>
<comment type="cofactor">
    <cofactor evidence="1">
        <name>FAD</name>
        <dbReference type="ChEBI" id="CHEBI:57692"/>
    </cofactor>
</comment>
<evidence type="ECO:0000313" key="8">
    <source>
        <dbReference type="Proteomes" id="UP000066529"/>
    </source>
</evidence>
<evidence type="ECO:0000256" key="4">
    <source>
        <dbReference type="ARBA" id="ARBA00022827"/>
    </source>
</evidence>
<evidence type="ECO:0000313" key="7">
    <source>
        <dbReference type="EMBL" id="AKB13562.1"/>
    </source>
</evidence>
<dbReference type="KEGG" id="mthr:MSTHT_1804"/>
<keyword evidence="4" id="KW-0274">FAD</keyword>
<dbReference type="SUPFAM" id="SSF55424">
    <property type="entry name" value="FAD/NAD-linked reductases, dimerisation (C-terminal) domain"/>
    <property type="match status" value="1"/>
</dbReference>
<dbReference type="HOGENOM" id="CLU_003291_1_3_2"/>
<dbReference type="PATRIC" id="fig|523844.20.peg.2229"/>
<gene>
    <name evidence="7" type="ORF">MSTHT_1804</name>
</gene>
<evidence type="ECO:0000256" key="2">
    <source>
        <dbReference type="ARBA" id="ARBA00009130"/>
    </source>
</evidence>
<dbReference type="GO" id="GO:0016491">
    <property type="term" value="F:oxidoreductase activity"/>
    <property type="evidence" value="ECO:0007669"/>
    <property type="project" value="InterPro"/>
</dbReference>
<dbReference type="InterPro" id="IPR050260">
    <property type="entry name" value="FAD-bd_OxRdtase"/>
</dbReference>
<dbReference type="InterPro" id="IPR023753">
    <property type="entry name" value="FAD/NAD-binding_dom"/>
</dbReference>
<dbReference type="RefSeq" id="WP_052721871.1">
    <property type="nucleotide sequence ID" value="NZ_CP009501.1"/>
</dbReference>
<evidence type="ECO:0000259" key="6">
    <source>
        <dbReference type="Pfam" id="PF07992"/>
    </source>
</evidence>
<proteinExistence type="inferred from homology"/>
<dbReference type="PRINTS" id="PR00368">
    <property type="entry name" value="FADPNR"/>
</dbReference>
<dbReference type="STRING" id="523844.MSTHT_1804"/>
<dbReference type="EMBL" id="CP009501">
    <property type="protein sequence ID" value="AKB13562.1"/>
    <property type="molecule type" value="Genomic_DNA"/>
</dbReference>
<dbReference type="PANTHER" id="PTHR43429">
    <property type="entry name" value="PYRIDINE NUCLEOTIDE-DISULFIDE OXIDOREDUCTASE DOMAIN-CONTAINING"/>
    <property type="match status" value="1"/>
</dbReference>